<reference evidence="3" key="2">
    <citation type="submission" date="2018-05" db="EMBL/GenBank/DDBJ databases">
        <title>OpunRS2 (Oryza punctata Reference Sequence Version 2).</title>
        <authorList>
            <person name="Zhang J."/>
            <person name="Kudrna D."/>
            <person name="Lee S."/>
            <person name="Talag J."/>
            <person name="Welchert J."/>
            <person name="Wing R.A."/>
        </authorList>
    </citation>
    <scope>NUCLEOTIDE SEQUENCE [LARGE SCALE GENOMIC DNA]</scope>
</reference>
<sequence>MQVHAGGARPGGSAAGQSAPGATVPLPVSVLPPLRFFLVVLDYYNLQMAHLNPNDAMTLAIFAHLCEMFVGC</sequence>
<organism evidence="3">
    <name type="scientific">Oryza punctata</name>
    <name type="common">Red rice</name>
    <dbReference type="NCBI Taxonomy" id="4537"/>
    <lineage>
        <taxon>Eukaryota</taxon>
        <taxon>Viridiplantae</taxon>
        <taxon>Streptophyta</taxon>
        <taxon>Embryophyta</taxon>
        <taxon>Tracheophyta</taxon>
        <taxon>Spermatophyta</taxon>
        <taxon>Magnoliopsida</taxon>
        <taxon>Liliopsida</taxon>
        <taxon>Poales</taxon>
        <taxon>Poaceae</taxon>
        <taxon>BOP clade</taxon>
        <taxon>Oryzoideae</taxon>
        <taxon>Oryzeae</taxon>
        <taxon>Oryzinae</taxon>
        <taxon>Oryza</taxon>
    </lineage>
</organism>
<accession>A0A0E0LBI5</accession>
<feature type="domain" description="Transposase (putative) gypsy type" evidence="2">
    <location>
        <begin position="31"/>
        <end position="71"/>
    </location>
</feature>
<proteinExistence type="predicted"/>
<evidence type="ECO:0000256" key="1">
    <source>
        <dbReference type="SAM" id="MobiDB-lite"/>
    </source>
</evidence>
<dbReference type="Proteomes" id="UP000026962">
    <property type="component" value="Chromosome 6"/>
</dbReference>
<dbReference type="AlphaFoldDB" id="A0A0E0LBI5"/>
<dbReference type="Pfam" id="PF04195">
    <property type="entry name" value="Transposase_28"/>
    <property type="match status" value="1"/>
</dbReference>
<protein>
    <recommendedName>
        <fullName evidence="2">Transposase (putative) gypsy type domain-containing protein</fullName>
    </recommendedName>
</protein>
<evidence type="ECO:0000259" key="2">
    <source>
        <dbReference type="Pfam" id="PF04195"/>
    </source>
</evidence>
<dbReference type="InterPro" id="IPR007321">
    <property type="entry name" value="Transposase_28"/>
</dbReference>
<evidence type="ECO:0000313" key="3">
    <source>
        <dbReference type="EnsemblPlants" id="OPUNC06G13460.1"/>
    </source>
</evidence>
<dbReference type="EnsemblPlants" id="OPUNC06G13460.1">
    <property type="protein sequence ID" value="OPUNC06G13460.1"/>
    <property type="gene ID" value="OPUNC06G13460"/>
</dbReference>
<dbReference type="HOGENOM" id="CLU_2726602_0_0_1"/>
<feature type="region of interest" description="Disordered" evidence="1">
    <location>
        <begin position="1"/>
        <end position="20"/>
    </location>
</feature>
<dbReference type="Gramene" id="OPUNC06G13460.1">
    <property type="protein sequence ID" value="OPUNC06G13460.1"/>
    <property type="gene ID" value="OPUNC06G13460"/>
</dbReference>
<name>A0A0E0LBI5_ORYPU</name>
<keyword evidence="4" id="KW-1185">Reference proteome</keyword>
<evidence type="ECO:0000313" key="4">
    <source>
        <dbReference type="Proteomes" id="UP000026962"/>
    </source>
</evidence>
<reference evidence="3" key="1">
    <citation type="submission" date="2015-04" db="UniProtKB">
        <authorList>
            <consortium name="EnsemblPlants"/>
        </authorList>
    </citation>
    <scope>IDENTIFICATION</scope>
</reference>